<dbReference type="GO" id="GO:0010494">
    <property type="term" value="C:cytoplasmic stress granule"/>
    <property type="evidence" value="ECO:0007669"/>
    <property type="project" value="UniProtKB-SubCell"/>
</dbReference>
<evidence type="ECO:0000256" key="2">
    <source>
        <dbReference type="ARBA" id="ARBA00004279"/>
    </source>
</evidence>
<feature type="compositionally biased region" description="Basic and acidic residues" evidence="18">
    <location>
        <begin position="63"/>
        <end position="88"/>
    </location>
</feature>
<keyword evidence="13" id="KW-0694">RNA-binding</keyword>
<feature type="compositionally biased region" description="Pro residues" evidence="18">
    <location>
        <begin position="431"/>
        <end position="443"/>
    </location>
</feature>
<accession>A0AA39G090</accession>
<evidence type="ECO:0000256" key="4">
    <source>
        <dbReference type="ARBA" id="ARBA00004556"/>
    </source>
</evidence>
<keyword evidence="11" id="KW-0509">mRNA transport</keyword>
<feature type="region of interest" description="Disordered" evidence="18">
    <location>
        <begin position="337"/>
        <end position="391"/>
    </location>
</feature>
<evidence type="ECO:0000256" key="7">
    <source>
        <dbReference type="ARBA" id="ARBA00022448"/>
    </source>
</evidence>
<feature type="compositionally biased region" description="Polar residues" evidence="18">
    <location>
        <begin position="295"/>
        <end position="308"/>
    </location>
</feature>
<keyword evidence="8" id="KW-0963">Cytoplasm</keyword>
<evidence type="ECO:0000256" key="16">
    <source>
        <dbReference type="ARBA" id="ARBA00023242"/>
    </source>
</evidence>
<evidence type="ECO:0000256" key="9">
    <source>
        <dbReference type="ARBA" id="ARBA00022664"/>
    </source>
</evidence>
<dbReference type="GO" id="GO:0035145">
    <property type="term" value="C:exon-exon junction complex"/>
    <property type="evidence" value="ECO:0007669"/>
    <property type="project" value="InterPro"/>
</dbReference>
<comment type="caution">
    <text evidence="20">The sequence shown here is derived from an EMBL/GenBank/DDBJ whole genome shotgun (WGS) entry which is preliminary data.</text>
</comment>
<feature type="compositionally biased region" description="Basic and acidic residues" evidence="18">
    <location>
        <begin position="97"/>
        <end position="107"/>
    </location>
</feature>
<evidence type="ECO:0000256" key="8">
    <source>
        <dbReference type="ARBA" id="ARBA00022490"/>
    </source>
</evidence>
<feature type="compositionally biased region" description="Pro residues" evidence="18">
    <location>
        <begin position="495"/>
        <end position="505"/>
    </location>
</feature>
<keyword evidence="14" id="KW-0866">Nonsense-mediated mRNA decay</keyword>
<evidence type="ECO:0000256" key="14">
    <source>
        <dbReference type="ARBA" id="ARBA00023161"/>
    </source>
</evidence>
<dbReference type="InterPro" id="IPR018545">
    <property type="entry name" value="Btz_dom"/>
</dbReference>
<dbReference type="Proteomes" id="UP001168972">
    <property type="component" value="Unassembled WGS sequence"/>
</dbReference>
<feature type="domain" description="Btz" evidence="19">
    <location>
        <begin position="52"/>
        <end position="166"/>
    </location>
</feature>
<keyword evidence="7" id="KW-0813">Transport</keyword>
<evidence type="ECO:0000256" key="15">
    <source>
        <dbReference type="ARBA" id="ARBA00023187"/>
    </source>
</evidence>
<keyword evidence="21" id="KW-1185">Reference proteome</keyword>
<evidence type="ECO:0000256" key="12">
    <source>
        <dbReference type="ARBA" id="ARBA00022845"/>
    </source>
</evidence>
<dbReference type="EMBL" id="JAQQBR010000004">
    <property type="protein sequence ID" value="KAK0179114.1"/>
    <property type="molecule type" value="Genomic_DNA"/>
</dbReference>
<reference evidence="20" key="1">
    <citation type="journal article" date="2023" name="bioRxiv">
        <title>Scaffold-level genome assemblies of two parasitoid biocontrol wasps reveal the parthenogenesis mechanism and an associated novel virus.</title>
        <authorList>
            <person name="Inwood S."/>
            <person name="Skelly J."/>
            <person name="Guhlin J."/>
            <person name="Harrop T."/>
            <person name="Goldson S."/>
            <person name="Dearden P."/>
        </authorList>
    </citation>
    <scope>NUCLEOTIDE SEQUENCE</scope>
    <source>
        <strain evidence="20">Lincoln</strain>
        <tissue evidence="20">Whole body</tissue>
    </source>
</reference>
<keyword evidence="9" id="KW-0507">mRNA processing</keyword>
<organism evidence="20 21">
    <name type="scientific">Microctonus hyperodae</name>
    <name type="common">Parasitoid wasp</name>
    <dbReference type="NCBI Taxonomy" id="165561"/>
    <lineage>
        <taxon>Eukaryota</taxon>
        <taxon>Metazoa</taxon>
        <taxon>Ecdysozoa</taxon>
        <taxon>Arthropoda</taxon>
        <taxon>Hexapoda</taxon>
        <taxon>Insecta</taxon>
        <taxon>Pterygota</taxon>
        <taxon>Neoptera</taxon>
        <taxon>Endopterygota</taxon>
        <taxon>Hymenoptera</taxon>
        <taxon>Apocrita</taxon>
        <taxon>Ichneumonoidea</taxon>
        <taxon>Braconidae</taxon>
        <taxon>Euphorinae</taxon>
        <taxon>Microctonus</taxon>
    </lineage>
</organism>
<dbReference type="GO" id="GO:0000184">
    <property type="term" value="P:nuclear-transcribed mRNA catabolic process, nonsense-mediated decay"/>
    <property type="evidence" value="ECO:0007669"/>
    <property type="project" value="UniProtKB-KW"/>
</dbReference>
<dbReference type="AlphaFoldDB" id="A0AA39G090"/>
<keyword evidence="16" id="KW-0539">Nucleus</keyword>
<dbReference type="GO" id="GO:0008380">
    <property type="term" value="P:RNA splicing"/>
    <property type="evidence" value="ECO:0007669"/>
    <property type="project" value="UniProtKB-KW"/>
</dbReference>
<evidence type="ECO:0000256" key="10">
    <source>
        <dbReference type="ARBA" id="ARBA00022728"/>
    </source>
</evidence>
<dbReference type="SMART" id="SM01044">
    <property type="entry name" value="Btz"/>
    <property type="match status" value="1"/>
</dbReference>
<dbReference type="PANTHER" id="PTHR13434:SF0">
    <property type="entry name" value="PROTEIN CASC3"/>
    <property type="match status" value="1"/>
</dbReference>
<dbReference type="GO" id="GO:0006417">
    <property type="term" value="P:regulation of translation"/>
    <property type="evidence" value="ECO:0007669"/>
    <property type="project" value="UniProtKB-KW"/>
</dbReference>
<evidence type="ECO:0000256" key="11">
    <source>
        <dbReference type="ARBA" id="ARBA00022816"/>
    </source>
</evidence>
<feature type="region of interest" description="Disordered" evidence="18">
    <location>
        <begin position="588"/>
        <end position="608"/>
    </location>
</feature>
<reference evidence="20" key="2">
    <citation type="submission" date="2023-03" db="EMBL/GenBank/DDBJ databases">
        <authorList>
            <person name="Inwood S.N."/>
            <person name="Skelly J.G."/>
            <person name="Guhlin J."/>
            <person name="Harrop T.W.R."/>
            <person name="Goldson S.G."/>
            <person name="Dearden P.K."/>
        </authorList>
    </citation>
    <scope>NUCLEOTIDE SEQUENCE</scope>
    <source>
        <strain evidence="20">Lincoln</strain>
        <tissue evidence="20">Whole body</tissue>
    </source>
</reference>
<dbReference type="GO" id="GO:0048471">
    <property type="term" value="C:perinuclear region of cytoplasm"/>
    <property type="evidence" value="ECO:0007669"/>
    <property type="project" value="UniProtKB-SubCell"/>
</dbReference>
<protein>
    <recommendedName>
        <fullName evidence="6">Protein CASC3</fullName>
    </recommendedName>
</protein>
<dbReference type="GO" id="GO:0005681">
    <property type="term" value="C:spliceosomal complex"/>
    <property type="evidence" value="ECO:0007669"/>
    <property type="project" value="UniProtKB-KW"/>
</dbReference>
<feature type="compositionally biased region" description="Polar residues" evidence="18">
    <location>
        <begin position="348"/>
        <end position="359"/>
    </location>
</feature>
<feature type="region of interest" description="Disordered" evidence="18">
    <location>
        <begin position="1"/>
        <end position="225"/>
    </location>
</feature>
<evidence type="ECO:0000313" key="21">
    <source>
        <dbReference type="Proteomes" id="UP001168972"/>
    </source>
</evidence>
<feature type="compositionally biased region" description="Polar residues" evidence="18">
    <location>
        <begin position="252"/>
        <end position="284"/>
    </location>
</feature>
<gene>
    <name evidence="20" type="ORF">PV327_007936</name>
</gene>
<proteinExistence type="inferred from homology"/>
<dbReference type="GO" id="GO:0006397">
    <property type="term" value="P:mRNA processing"/>
    <property type="evidence" value="ECO:0007669"/>
    <property type="project" value="UniProtKB-KW"/>
</dbReference>
<dbReference type="GO" id="GO:0016607">
    <property type="term" value="C:nuclear speck"/>
    <property type="evidence" value="ECO:0007669"/>
    <property type="project" value="UniProtKB-SubCell"/>
</dbReference>
<keyword evidence="10" id="KW-0747">Spliceosome</keyword>
<dbReference type="GO" id="GO:0003729">
    <property type="term" value="F:mRNA binding"/>
    <property type="evidence" value="ECO:0007669"/>
    <property type="project" value="InterPro"/>
</dbReference>
<feature type="region of interest" description="Disordered" evidence="18">
    <location>
        <begin position="252"/>
        <end position="309"/>
    </location>
</feature>
<dbReference type="GO" id="GO:0030425">
    <property type="term" value="C:dendrite"/>
    <property type="evidence" value="ECO:0007669"/>
    <property type="project" value="UniProtKB-SubCell"/>
</dbReference>
<dbReference type="PANTHER" id="PTHR13434">
    <property type="entry name" value="PROTEIN CASC3"/>
    <property type="match status" value="1"/>
</dbReference>
<feature type="compositionally biased region" description="Basic and acidic residues" evidence="18">
    <location>
        <begin position="117"/>
        <end position="153"/>
    </location>
</feature>
<name>A0AA39G090_MICHY</name>
<keyword evidence="17" id="KW-0966">Cell projection</keyword>
<dbReference type="Pfam" id="PF09405">
    <property type="entry name" value="Btz"/>
    <property type="match status" value="1"/>
</dbReference>
<comment type="similarity">
    <text evidence="5">Belongs to the CASC3 family.</text>
</comment>
<evidence type="ECO:0000256" key="1">
    <source>
        <dbReference type="ARBA" id="ARBA00004210"/>
    </source>
</evidence>
<feature type="compositionally biased region" description="Low complexity" evidence="18">
    <location>
        <begin position="444"/>
        <end position="455"/>
    </location>
</feature>
<evidence type="ECO:0000259" key="19">
    <source>
        <dbReference type="SMART" id="SM01044"/>
    </source>
</evidence>
<keyword evidence="12" id="KW-0810">Translation regulation</keyword>
<evidence type="ECO:0000313" key="20">
    <source>
        <dbReference type="EMBL" id="KAK0179114.1"/>
    </source>
</evidence>
<comment type="subcellular location">
    <subcellularLocation>
        <location evidence="2">Cell projection</location>
        <location evidence="2">Dendrite</location>
    </subcellularLocation>
    <subcellularLocation>
        <location evidence="1">Cytoplasm</location>
        <location evidence="1">Stress granule</location>
    </subcellularLocation>
    <subcellularLocation>
        <location evidence="4">Cytoplasm</location>
        <location evidence="4">Perinuclear region</location>
    </subcellularLocation>
    <subcellularLocation>
        <location evidence="3">Nucleus speckle</location>
    </subcellularLocation>
</comment>
<evidence type="ECO:0000256" key="13">
    <source>
        <dbReference type="ARBA" id="ARBA00022884"/>
    </source>
</evidence>
<keyword evidence="15" id="KW-0508">mRNA splicing</keyword>
<dbReference type="GO" id="GO:0051028">
    <property type="term" value="P:mRNA transport"/>
    <property type="evidence" value="ECO:0007669"/>
    <property type="project" value="UniProtKB-KW"/>
</dbReference>
<evidence type="ECO:0000256" key="6">
    <source>
        <dbReference type="ARBA" id="ARBA00019964"/>
    </source>
</evidence>
<evidence type="ECO:0000256" key="17">
    <source>
        <dbReference type="ARBA" id="ARBA00023273"/>
    </source>
</evidence>
<feature type="region of interest" description="Disordered" evidence="18">
    <location>
        <begin position="420"/>
        <end position="561"/>
    </location>
</feature>
<evidence type="ECO:0000256" key="5">
    <source>
        <dbReference type="ARBA" id="ARBA00009548"/>
    </source>
</evidence>
<evidence type="ECO:0000256" key="3">
    <source>
        <dbReference type="ARBA" id="ARBA00004324"/>
    </source>
</evidence>
<sequence>MSESRRRRKSEQSGASDEHSDSFDELNVTKETQSSEPTEERHDSEYDTAGSDAESDGGSQDGVQRESGDGQEEDKPQKKLDDDEDRRNPQYIPKRGTFYEHDDRTTEEAAEDAPEQPPERETKEKKVWKDKEDRWDHDRYNDEEQAPKSHEELIAVYGYDIRNEEDPPRARRRRRYGRGPNKYTRNWADEDAYGKTAGNVNINKPNKRINKTGEEFPALGGSKDTADVTEEPVISSAWYSNKNKIHNKQQNFPPLQLQQDNQKTKSPSINNTHTNENKAPNEPTNPAWKKDAKYTSDSLTLQKNNTPVEINDKPITVHTSKSIHTNKRHVQESVNVGTGRTRGRGFNPNANNNLVTNRTVDSKPKGRGGGLITGDIRRNNTNQHNDEQNVNDIKHMNVNDAPLYYHSGRQQNKNFYAQASNQQRQNTTPPRMQPTPSQQPPPSQQQQQTHQQSQSDVAGNRPKRYSSLRQRPTIPDVPGQQTYPTPHGQHGFYPPQGPPPPPPELFQPQGCTYYNPAQQPPQQPQSAPLRRPKAAIPILPPPDNTQHHQNGRGRGRASTQQIQTAAPGFNQISDDIETRSDEIDVEATEKESTEIFENASPLTPSPPLVEAESPVIIEETEKVSEVIAPQPLIDLMENNESSIIVENLSDQLIPDVIELQKTIESAAEILPISNELIKENNEIVNDDIKTTDIEVVKKIDIETISISEATEVTKVESVVHENPVVEEAAA</sequence>
<evidence type="ECO:0000256" key="18">
    <source>
        <dbReference type="SAM" id="MobiDB-lite"/>
    </source>
</evidence>
<dbReference type="InterPro" id="IPR028544">
    <property type="entry name" value="CASC3"/>
</dbReference>